<dbReference type="InterPro" id="IPR029787">
    <property type="entry name" value="Nucleotide_cyclase"/>
</dbReference>
<dbReference type="GO" id="GO:0071555">
    <property type="term" value="P:cell wall organization"/>
    <property type="evidence" value="ECO:0007669"/>
    <property type="project" value="InterPro"/>
</dbReference>
<feature type="domain" description="GGDEF" evidence="7">
    <location>
        <begin position="223"/>
        <end position="358"/>
    </location>
</feature>
<dbReference type="InterPro" id="IPR011620">
    <property type="entry name" value="Sig_transdc_His_kinase_LytS_TM"/>
</dbReference>
<dbReference type="PROSITE" id="PS50887">
    <property type="entry name" value="GGDEF"/>
    <property type="match status" value="1"/>
</dbReference>
<accession>A0A2U3AKQ8</accession>
<dbReference type="Pfam" id="PF07694">
    <property type="entry name" value="5TM-5TMR_LYT"/>
    <property type="match status" value="1"/>
</dbReference>
<dbReference type="Gene3D" id="3.30.70.270">
    <property type="match status" value="1"/>
</dbReference>
<keyword evidence="3 6" id="KW-0812">Transmembrane</keyword>
<proteinExistence type="predicted"/>
<evidence type="ECO:0000313" key="8">
    <source>
        <dbReference type="EMBL" id="PWI25136.1"/>
    </source>
</evidence>
<keyword evidence="9" id="KW-1185">Reference proteome</keyword>
<evidence type="ECO:0000256" key="2">
    <source>
        <dbReference type="ARBA" id="ARBA00022475"/>
    </source>
</evidence>
<feature type="transmembrane region" description="Helical" evidence="6">
    <location>
        <begin position="5"/>
        <end position="23"/>
    </location>
</feature>
<dbReference type="AlphaFoldDB" id="A0A2U3AKQ8"/>
<dbReference type="Proteomes" id="UP000245938">
    <property type="component" value="Unassembled WGS sequence"/>
</dbReference>
<evidence type="ECO:0000259" key="7">
    <source>
        <dbReference type="PROSITE" id="PS50887"/>
    </source>
</evidence>
<dbReference type="SUPFAM" id="SSF55073">
    <property type="entry name" value="Nucleotide cyclase"/>
    <property type="match status" value="1"/>
</dbReference>
<evidence type="ECO:0000313" key="9">
    <source>
        <dbReference type="Proteomes" id="UP000245938"/>
    </source>
</evidence>
<evidence type="ECO:0000256" key="5">
    <source>
        <dbReference type="ARBA" id="ARBA00023136"/>
    </source>
</evidence>
<evidence type="ECO:0000256" key="3">
    <source>
        <dbReference type="ARBA" id="ARBA00022692"/>
    </source>
</evidence>
<dbReference type="GO" id="GO:0052621">
    <property type="term" value="F:diguanylate cyclase activity"/>
    <property type="evidence" value="ECO:0007669"/>
    <property type="project" value="TreeGrafter"/>
</dbReference>
<dbReference type="RefSeq" id="WP_109306169.1">
    <property type="nucleotide sequence ID" value="NZ_BJUF01000006.1"/>
</dbReference>
<dbReference type="GO" id="GO:0000155">
    <property type="term" value="F:phosphorelay sensor kinase activity"/>
    <property type="evidence" value="ECO:0007669"/>
    <property type="project" value="InterPro"/>
</dbReference>
<feature type="transmembrane region" description="Helical" evidence="6">
    <location>
        <begin position="103"/>
        <end position="123"/>
    </location>
</feature>
<dbReference type="GO" id="GO:0043709">
    <property type="term" value="P:cell adhesion involved in single-species biofilm formation"/>
    <property type="evidence" value="ECO:0007669"/>
    <property type="project" value="TreeGrafter"/>
</dbReference>
<keyword evidence="4 6" id="KW-1133">Transmembrane helix</keyword>
<evidence type="ECO:0000256" key="1">
    <source>
        <dbReference type="ARBA" id="ARBA00004651"/>
    </source>
</evidence>
<feature type="transmembrane region" description="Helical" evidence="6">
    <location>
        <begin position="135"/>
        <end position="152"/>
    </location>
</feature>
<dbReference type="GO" id="GO:0005886">
    <property type="term" value="C:plasma membrane"/>
    <property type="evidence" value="ECO:0007669"/>
    <property type="project" value="UniProtKB-SubCell"/>
</dbReference>
<evidence type="ECO:0000256" key="4">
    <source>
        <dbReference type="ARBA" id="ARBA00022989"/>
    </source>
</evidence>
<dbReference type="InterPro" id="IPR050469">
    <property type="entry name" value="Diguanylate_Cyclase"/>
</dbReference>
<dbReference type="InterPro" id="IPR043128">
    <property type="entry name" value="Rev_trsase/Diguanyl_cyclase"/>
</dbReference>
<dbReference type="PANTHER" id="PTHR45138:SF9">
    <property type="entry name" value="DIGUANYLATE CYCLASE DGCM-RELATED"/>
    <property type="match status" value="1"/>
</dbReference>
<dbReference type="GO" id="GO:1902201">
    <property type="term" value="P:negative regulation of bacterial-type flagellum-dependent cell motility"/>
    <property type="evidence" value="ECO:0007669"/>
    <property type="project" value="TreeGrafter"/>
</dbReference>
<evidence type="ECO:0000256" key="6">
    <source>
        <dbReference type="SAM" id="Phobius"/>
    </source>
</evidence>
<dbReference type="PANTHER" id="PTHR45138">
    <property type="entry name" value="REGULATORY COMPONENTS OF SENSORY TRANSDUCTION SYSTEM"/>
    <property type="match status" value="1"/>
</dbReference>
<feature type="transmembrane region" description="Helical" evidence="6">
    <location>
        <begin position="39"/>
        <end position="59"/>
    </location>
</feature>
<dbReference type="OrthoDB" id="69083at2"/>
<dbReference type="EMBL" id="QFVR01000011">
    <property type="protein sequence ID" value="PWI25136.1"/>
    <property type="molecule type" value="Genomic_DNA"/>
</dbReference>
<organism evidence="8 9">
    <name type="scientific">Kurthia sibirica</name>
    <dbReference type="NCBI Taxonomy" id="202750"/>
    <lineage>
        <taxon>Bacteria</taxon>
        <taxon>Bacillati</taxon>
        <taxon>Bacillota</taxon>
        <taxon>Bacilli</taxon>
        <taxon>Bacillales</taxon>
        <taxon>Caryophanaceae</taxon>
        <taxon>Kurthia</taxon>
    </lineage>
</organism>
<reference evidence="8 9" key="1">
    <citation type="submission" date="2018-05" db="EMBL/GenBank/DDBJ databases">
        <title>Kurthia sibirica genome sequence.</title>
        <authorList>
            <person name="Maclea K.S."/>
            <person name="Goen A.E."/>
        </authorList>
    </citation>
    <scope>NUCLEOTIDE SEQUENCE [LARGE SCALE GENOMIC DNA]</scope>
    <source>
        <strain evidence="8 9">ATCC 49154</strain>
    </source>
</reference>
<sequence>MIIGILINFSILFTCIILTYYIFELTQVHRLYHKEYQPYVIGVIATAISIILMKTSVPFDNGIIGDSRNICILFSGLLGGPIAILISSTLVGLFRIFAFDLSMTSFISGINLIAIGLVMAFFTAKKPMTQRNIHFYLLFIAIEIMIVLFILQPNTIPAIRLTIIFLFTIISGFYITFAVMKLFHAQFERIRTIEKLAETDYVTNLPNGRKFQEIFQLALIEQQPFSILIIDIDQFKRFNRIYGHSFGDEILLNLANHLKIFAAANNGYAARASGEEFYLLCYDAPPAIGLHYATIFTHEISDMPFTLSNNTIVDVTISIGISSFPDNGKSIPELTQAANRATEFASRNGIAQISHANQIK</sequence>
<feature type="transmembrane region" description="Helical" evidence="6">
    <location>
        <begin position="158"/>
        <end position="183"/>
    </location>
</feature>
<keyword evidence="5 6" id="KW-0472">Membrane</keyword>
<dbReference type="CDD" id="cd01949">
    <property type="entry name" value="GGDEF"/>
    <property type="match status" value="1"/>
</dbReference>
<dbReference type="InterPro" id="IPR000160">
    <property type="entry name" value="GGDEF_dom"/>
</dbReference>
<name>A0A2U3AKQ8_9BACL</name>
<dbReference type="NCBIfam" id="TIGR00254">
    <property type="entry name" value="GGDEF"/>
    <property type="match status" value="1"/>
</dbReference>
<dbReference type="SMART" id="SM00267">
    <property type="entry name" value="GGDEF"/>
    <property type="match status" value="1"/>
</dbReference>
<protein>
    <submittedName>
        <fullName evidence="8">GGDEF domain-containing protein</fullName>
    </submittedName>
</protein>
<comment type="caution">
    <text evidence="8">The sequence shown here is derived from an EMBL/GenBank/DDBJ whole genome shotgun (WGS) entry which is preliminary data.</text>
</comment>
<comment type="subcellular location">
    <subcellularLocation>
        <location evidence="1">Cell membrane</location>
        <topology evidence="1">Multi-pass membrane protein</topology>
    </subcellularLocation>
</comment>
<gene>
    <name evidence="8" type="ORF">DEX24_09355</name>
</gene>
<dbReference type="Pfam" id="PF00990">
    <property type="entry name" value="GGDEF"/>
    <property type="match status" value="1"/>
</dbReference>
<keyword evidence="2" id="KW-1003">Cell membrane</keyword>
<feature type="transmembrane region" description="Helical" evidence="6">
    <location>
        <begin position="71"/>
        <end position="97"/>
    </location>
</feature>